<dbReference type="EMBL" id="FOYS01000005">
    <property type="protein sequence ID" value="SFR65556.1"/>
    <property type="molecule type" value="Genomic_DNA"/>
</dbReference>
<dbReference type="Proteomes" id="UP000243250">
    <property type="component" value="Unassembled WGS sequence"/>
</dbReference>
<sequence length="159" mass="17665">MGRRNGRLSICRYSVGILSRYSESPLGEVDDPRGPIRSSHQCLVTVGRRDGVGYEMSVATEAIDNAISGYGGLFDYTTSANELRDARESLTAAYVALQLGPTELLNRYEHAGFNRVVVIVDTIRRACSLPNFTLIFVVYYIKNQIMNTKIRTTNVCYAA</sequence>
<organism evidence="1 2">
    <name type="scientific">Halogeometricum limi</name>
    <dbReference type="NCBI Taxonomy" id="555875"/>
    <lineage>
        <taxon>Archaea</taxon>
        <taxon>Methanobacteriati</taxon>
        <taxon>Methanobacteriota</taxon>
        <taxon>Stenosarchaea group</taxon>
        <taxon>Halobacteria</taxon>
        <taxon>Halobacteriales</taxon>
        <taxon>Haloferacaceae</taxon>
        <taxon>Halogeometricum</taxon>
    </lineage>
</organism>
<accession>A0A1I6IFT4</accession>
<protein>
    <submittedName>
        <fullName evidence="1">Uncharacterized protein</fullName>
    </submittedName>
</protein>
<name>A0A1I6IFT4_9EURY</name>
<keyword evidence="2" id="KW-1185">Reference proteome</keyword>
<gene>
    <name evidence="1" type="ORF">SAMN04488124_3205</name>
</gene>
<evidence type="ECO:0000313" key="1">
    <source>
        <dbReference type="EMBL" id="SFR65556.1"/>
    </source>
</evidence>
<evidence type="ECO:0000313" key="2">
    <source>
        <dbReference type="Proteomes" id="UP000243250"/>
    </source>
</evidence>
<proteinExistence type="predicted"/>
<reference evidence="2" key="1">
    <citation type="submission" date="2016-10" db="EMBL/GenBank/DDBJ databases">
        <authorList>
            <person name="Varghese N."/>
            <person name="Submissions S."/>
        </authorList>
    </citation>
    <scope>NUCLEOTIDE SEQUENCE [LARGE SCALE GENOMIC DNA]</scope>
    <source>
        <strain evidence="2">CGMCC 1.8711</strain>
    </source>
</reference>
<dbReference type="STRING" id="555875.SAMN04488124_3205"/>
<dbReference type="AlphaFoldDB" id="A0A1I6IFT4"/>